<gene>
    <name evidence="1" type="ORF">Q3O60_02900</name>
</gene>
<name>A0ABT9GW90_9GAMM</name>
<keyword evidence="2" id="KW-1185">Reference proteome</keyword>
<evidence type="ECO:0000313" key="1">
    <source>
        <dbReference type="EMBL" id="MDP4535134.1"/>
    </source>
</evidence>
<evidence type="ECO:0008006" key="3">
    <source>
        <dbReference type="Google" id="ProtNLM"/>
    </source>
</evidence>
<proteinExistence type="predicted"/>
<reference evidence="1 2" key="1">
    <citation type="submission" date="2023-08" db="EMBL/GenBank/DDBJ databases">
        <authorList>
            <person name="Joshi A."/>
            <person name="Thite S."/>
        </authorList>
    </citation>
    <scope>NUCLEOTIDE SEQUENCE [LARGE SCALE GENOMIC DNA]</scope>
    <source>
        <strain evidence="1 2">AC40</strain>
    </source>
</reference>
<evidence type="ECO:0000313" key="2">
    <source>
        <dbReference type="Proteomes" id="UP001231616"/>
    </source>
</evidence>
<sequence>MSNKTIIAEEKSLAKDASAGSNMPGVAPAADSVRLMLMQRDQMMAQLRQIDEQITEQLTKGANNSYQPLSQTSIKQMMEQNIGSLKVAELCMVSELAPATYYNALSKLDTVKVGSIQRLLNAVGLDLFIGKKINAPVVSDRDD</sequence>
<dbReference type="RefSeq" id="WP_305892403.1">
    <property type="nucleotide sequence ID" value="NZ_JAUZVZ010000003.1"/>
</dbReference>
<comment type="caution">
    <text evidence="1">The sequence shown here is derived from an EMBL/GenBank/DDBJ whole genome shotgun (WGS) entry which is preliminary data.</text>
</comment>
<accession>A0ABT9GW90</accession>
<organism evidence="1 2">
    <name type="scientific">Alkalimonas collagenimarina</name>
    <dbReference type="NCBI Taxonomy" id="400390"/>
    <lineage>
        <taxon>Bacteria</taxon>
        <taxon>Pseudomonadati</taxon>
        <taxon>Pseudomonadota</taxon>
        <taxon>Gammaproteobacteria</taxon>
        <taxon>Alkalimonas</taxon>
    </lineage>
</organism>
<protein>
    <recommendedName>
        <fullName evidence="3">XRE family transcriptional regulator</fullName>
    </recommendedName>
</protein>
<dbReference type="Proteomes" id="UP001231616">
    <property type="component" value="Unassembled WGS sequence"/>
</dbReference>
<dbReference type="EMBL" id="JAUZVZ010000003">
    <property type="protein sequence ID" value="MDP4535134.1"/>
    <property type="molecule type" value="Genomic_DNA"/>
</dbReference>